<gene>
    <name evidence="2" type="ORF">Pla108_12110</name>
</gene>
<organism evidence="2 3">
    <name type="scientific">Botrimarina colliarenosi</name>
    <dbReference type="NCBI Taxonomy" id="2528001"/>
    <lineage>
        <taxon>Bacteria</taxon>
        <taxon>Pseudomonadati</taxon>
        <taxon>Planctomycetota</taxon>
        <taxon>Planctomycetia</taxon>
        <taxon>Pirellulales</taxon>
        <taxon>Lacipirellulaceae</taxon>
        <taxon>Botrimarina</taxon>
    </lineage>
</organism>
<dbReference type="RefSeq" id="WP_146443949.1">
    <property type="nucleotide sequence ID" value="NZ_SJPR01000001.1"/>
</dbReference>
<evidence type="ECO:0000256" key="1">
    <source>
        <dbReference type="SAM" id="SignalP"/>
    </source>
</evidence>
<comment type="caution">
    <text evidence="2">The sequence shown here is derived from an EMBL/GenBank/DDBJ whole genome shotgun (WGS) entry which is preliminary data.</text>
</comment>
<evidence type="ECO:0000313" key="3">
    <source>
        <dbReference type="Proteomes" id="UP000317421"/>
    </source>
</evidence>
<keyword evidence="3" id="KW-1185">Reference proteome</keyword>
<dbReference type="AlphaFoldDB" id="A0A5C6APZ0"/>
<feature type="chain" id="PRO_5022996091" description="DUF4148 domain-containing protein" evidence="1">
    <location>
        <begin position="24"/>
        <end position="120"/>
    </location>
</feature>
<accession>A0A5C6APZ0</accession>
<evidence type="ECO:0000313" key="2">
    <source>
        <dbReference type="EMBL" id="TWU00264.1"/>
    </source>
</evidence>
<name>A0A5C6APZ0_9BACT</name>
<proteinExistence type="predicted"/>
<keyword evidence="1" id="KW-0732">Signal</keyword>
<feature type="signal peptide" evidence="1">
    <location>
        <begin position="1"/>
        <end position="23"/>
    </location>
</feature>
<dbReference type="OrthoDB" id="288518at2"/>
<evidence type="ECO:0008006" key="4">
    <source>
        <dbReference type="Google" id="ProtNLM"/>
    </source>
</evidence>
<protein>
    <recommendedName>
        <fullName evidence="4">DUF4148 domain-containing protein</fullName>
    </recommendedName>
</protein>
<dbReference type="EMBL" id="SJPR01000001">
    <property type="protein sequence ID" value="TWU00264.1"/>
    <property type="molecule type" value="Genomic_DNA"/>
</dbReference>
<sequence length="120" mass="12868" precursor="true">MRIRLASLTLAAAALLMGDVAPAQVTLDPGPVGAPSVERPEYAGRIGKMTPMEIIQQKAQMKAAQRAGRIATREWYGYSQARPTTAATPFGGQYGAQFNGYTMGRPDSYYATGPVLVFAR</sequence>
<reference evidence="2 3" key="1">
    <citation type="submission" date="2019-02" db="EMBL/GenBank/DDBJ databases">
        <title>Deep-cultivation of Planctomycetes and their phenomic and genomic characterization uncovers novel biology.</title>
        <authorList>
            <person name="Wiegand S."/>
            <person name="Jogler M."/>
            <person name="Boedeker C."/>
            <person name="Pinto D."/>
            <person name="Vollmers J."/>
            <person name="Rivas-Marin E."/>
            <person name="Kohn T."/>
            <person name="Peeters S.H."/>
            <person name="Heuer A."/>
            <person name="Rast P."/>
            <person name="Oberbeckmann S."/>
            <person name="Bunk B."/>
            <person name="Jeske O."/>
            <person name="Meyerdierks A."/>
            <person name="Storesund J.E."/>
            <person name="Kallscheuer N."/>
            <person name="Luecker S."/>
            <person name="Lage O.M."/>
            <person name="Pohl T."/>
            <person name="Merkel B.J."/>
            <person name="Hornburger P."/>
            <person name="Mueller R.-W."/>
            <person name="Bruemmer F."/>
            <person name="Labrenz M."/>
            <person name="Spormann A.M."/>
            <person name="Op Den Camp H."/>
            <person name="Overmann J."/>
            <person name="Amann R."/>
            <person name="Jetten M.S.M."/>
            <person name="Mascher T."/>
            <person name="Medema M.H."/>
            <person name="Devos D.P."/>
            <person name="Kaster A.-K."/>
            <person name="Ovreas L."/>
            <person name="Rohde M."/>
            <person name="Galperin M.Y."/>
            <person name="Jogler C."/>
        </authorList>
    </citation>
    <scope>NUCLEOTIDE SEQUENCE [LARGE SCALE GENOMIC DNA]</scope>
    <source>
        <strain evidence="2 3">Pla108</strain>
    </source>
</reference>
<dbReference type="Proteomes" id="UP000317421">
    <property type="component" value="Unassembled WGS sequence"/>
</dbReference>